<protein>
    <submittedName>
        <fullName evidence="7">Alkaline phosphatase family protein</fullName>
    </submittedName>
</protein>
<dbReference type="InterPro" id="IPR026263">
    <property type="entry name" value="Alkaline_phosphatase_prok"/>
</dbReference>
<feature type="active site" description="Phosphothreonine intermediate" evidence="4">
    <location>
        <position position="80"/>
    </location>
</feature>
<keyword evidence="3 6" id="KW-0732">Signal</keyword>
<organism evidence="7 8">
    <name type="scientific">Paludibaculum fermentans</name>
    <dbReference type="NCBI Taxonomy" id="1473598"/>
    <lineage>
        <taxon>Bacteria</taxon>
        <taxon>Pseudomonadati</taxon>
        <taxon>Acidobacteriota</taxon>
        <taxon>Terriglobia</taxon>
        <taxon>Bryobacterales</taxon>
        <taxon>Bryobacteraceae</taxon>
        <taxon>Paludibaculum</taxon>
    </lineage>
</organism>
<keyword evidence="8" id="KW-1185">Reference proteome</keyword>
<evidence type="ECO:0000256" key="3">
    <source>
        <dbReference type="ARBA" id="ARBA00022729"/>
    </source>
</evidence>
<dbReference type="Pfam" id="PF01663">
    <property type="entry name" value="Phosphodiest"/>
    <property type="match status" value="1"/>
</dbReference>
<evidence type="ECO:0000256" key="6">
    <source>
        <dbReference type="SAM" id="SignalP"/>
    </source>
</evidence>
<dbReference type="RefSeq" id="WP_194448036.1">
    <property type="nucleotide sequence ID" value="NZ_CP063849.1"/>
</dbReference>
<dbReference type="PIRSF" id="PIRSF031924">
    <property type="entry name" value="Pi-irrepressible_AP"/>
    <property type="match status" value="1"/>
</dbReference>
<name>A0A7S7NMH9_PALFE</name>
<dbReference type="PANTHER" id="PTHR10151:SF120">
    <property type="entry name" value="BIS(5'-ADENOSYL)-TRIPHOSPHATASE"/>
    <property type="match status" value="1"/>
</dbReference>
<keyword evidence="2" id="KW-0479">Metal-binding</keyword>
<dbReference type="GO" id="GO:0046872">
    <property type="term" value="F:metal ion binding"/>
    <property type="evidence" value="ECO:0007669"/>
    <property type="project" value="UniProtKB-KW"/>
</dbReference>
<keyword evidence="1 4" id="KW-0597">Phosphoprotein</keyword>
<feature type="signal peptide" evidence="6">
    <location>
        <begin position="1"/>
        <end position="19"/>
    </location>
</feature>
<evidence type="ECO:0000256" key="2">
    <source>
        <dbReference type="ARBA" id="ARBA00022723"/>
    </source>
</evidence>
<dbReference type="CDD" id="cd16016">
    <property type="entry name" value="AP-SPAP"/>
    <property type="match status" value="1"/>
</dbReference>
<evidence type="ECO:0000313" key="7">
    <source>
        <dbReference type="EMBL" id="QOY86367.1"/>
    </source>
</evidence>
<evidence type="ECO:0000256" key="4">
    <source>
        <dbReference type="PIRSR" id="PIRSR031924-50"/>
    </source>
</evidence>
<evidence type="ECO:0000256" key="1">
    <source>
        <dbReference type="ARBA" id="ARBA00022553"/>
    </source>
</evidence>
<feature type="chain" id="PRO_5032530402" evidence="6">
    <location>
        <begin position="20"/>
        <end position="502"/>
    </location>
</feature>
<feature type="binding site" evidence="5">
    <location>
        <position position="101"/>
    </location>
    <ligand>
        <name>substrate</name>
    </ligand>
</feature>
<reference evidence="7 8" key="1">
    <citation type="submission" date="2020-10" db="EMBL/GenBank/DDBJ databases">
        <title>Complete genome sequence of Paludibaculum fermentans P105T, a facultatively anaerobic acidobacterium capable of dissimilatory Fe(III) reduction.</title>
        <authorList>
            <person name="Dedysh S.N."/>
            <person name="Beletsky A.V."/>
            <person name="Kulichevskaya I.S."/>
            <person name="Mardanov A.V."/>
            <person name="Ravin N.V."/>
        </authorList>
    </citation>
    <scope>NUCLEOTIDE SEQUENCE [LARGE SCALE GENOMIC DNA]</scope>
    <source>
        <strain evidence="7 8">P105</strain>
    </source>
</reference>
<accession>A0A7S7NMH9</accession>
<dbReference type="Proteomes" id="UP000593892">
    <property type="component" value="Chromosome"/>
</dbReference>
<dbReference type="Gene3D" id="3.40.720.10">
    <property type="entry name" value="Alkaline Phosphatase, subunit A"/>
    <property type="match status" value="2"/>
</dbReference>
<dbReference type="SUPFAM" id="SSF53649">
    <property type="entry name" value="Alkaline phosphatase-like"/>
    <property type="match status" value="1"/>
</dbReference>
<feature type="binding site" evidence="5">
    <location>
        <begin position="161"/>
        <end position="163"/>
    </location>
    <ligand>
        <name>substrate</name>
    </ligand>
</feature>
<dbReference type="InterPro" id="IPR017850">
    <property type="entry name" value="Alkaline_phosphatase_core_sf"/>
</dbReference>
<sequence length="502" mass="54687">MKRTLFLAALGAASLLGWAQTRPAAAPVKKPKLVVMIVVDQFRYDYLTKFGSQFTGGFRRLLDHGAVFTNAYYDHMPTVTAVGHSIVLTGAMPASSGIVGNEWYDRKTGQQVTSVSDESVQQLGAPAKRGASPHRLLVSTVGDELKMSGKGASKVVSLSIKDRSAIMPGGHMADGAYWFDKPSGNFVSSTWYFKELPAWVKTFNDKKVIDQWKGSLGYDKMSESKLGNDVVEIFAETAIEGENLGRNEGTDLLAMSFSANDTVGHAKGPDSPEAKEITLHTDKVLDKFFTFVDKRIGLSNVVFVLSADHGVSPLPELMATRKMPGGRIPESVVLDAVTAALNAKYGEAKWVLGKSGPSPYLDHKLIADSKLDPEEVEQVAAQAVRNLPHIARVFTREELRRGLSQNDMVGQRAQNGFFYQRASDLVIVPEPYWLFEKSGTSHGTPWNYDTHVPVIFMGPGVKAGKYNGRACVNDIAPTLTTMLEVETPSGSAGRVLTEMLVK</sequence>
<proteinExistence type="predicted"/>
<dbReference type="InterPro" id="IPR002591">
    <property type="entry name" value="Phosphodiest/P_Trfase"/>
</dbReference>
<dbReference type="KEGG" id="pfer:IRI77_26655"/>
<dbReference type="GO" id="GO:0004035">
    <property type="term" value="F:alkaline phosphatase activity"/>
    <property type="evidence" value="ECO:0007669"/>
    <property type="project" value="InterPro"/>
</dbReference>
<dbReference type="EMBL" id="CP063849">
    <property type="protein sequence ID" value="QOY86367.1"/>
    <property type="molecule type" value="Genomic_DNA"/>
</dbReference>
<evidence type="ECO:0000313" key="8">
    <source>
        <dbReference type="Proteomes" id="UP000593892"/>
    </source>
</evidence>
<dbReference type="PANTHER" id="PTHR10151">
    <property type="entry name" value="ECTONUCLEOTIDE PYROPHOSPHATASE/PHOSPHODIESTERASE"/>
    <property type="match status" value="1"/>
</dbReference>
<gene>
    <name evidence="7" type="ORF">IRI77_26655</name>
</gene>
<evidence type="ECO:0000256" key="5">
    <source>
        <dbReference type="PIRSR" id="PIRSR031924-51"/>
    </source>
</evidence>
<dbReference type="AlphaFoldDB" id="A0A7S7NMH9"/>